<dbReference type="InterPro" id="IPR005545">
    <property type="entry name" value="YCII"/>
</dbReference>
<dbReference type="SUPFAM" id="SSF54909">
    <property type="entry name" value="Dimeric alpha+beta barrel"/>
    <property type="match status" value="1"/>
</dbReference>
<feature type="domain" description="YCII-related" evidence="2">
    <location>
        <begin position="1"/>
        <end position="92"/>
    </location>
</feature>
<sequence length="98" mass="11018">MKYYLCKYIPPRADFLSTLNDEEKQWMAKHSDFLNELLDRGTIVAHGPVIDPAGGYGVSLFRIEDDADIAAITAADPIVQQGIGHYEHYPMLHIRSKG</sequence>
<reference evidence="3 4" key="1">
    <citation type="submission" date="2018-03" db="EMBL/GenBank/DDBJ databases">
        <title>The draft genome of Mesorhizobium sp. 6GN-30.</title>
        <authorList>
            <person name="Liu L."/>
            <person name="Li L."/>
            <person name="Wang T."/>
            <person name="Zhang X."/>
            <person name="Liang L."/>
        </authorList>
    </citation>
    <scope>NUCLEOTIDE SEQUENCE [LARGE SCALE GENOMIC DNA]</scope>
    <source>
        <strain evidence="3 4">6GN30</strain>
    </source>
</reference>
<accession>A0A2P7RPR0</accession>
<gene>
    <name evidence="3" type="ORF">C7I84_26680</name>
</gene>
<dbReference type="Pfam" id="PF03795">
    <property type="entry name" value="YCII"/>
    <property type="match status" value="1"/>
</dbReference>
<name>A0A2P7RPR0_9HYPH</name>
<dbReference type="OrthoDB" id="6928805at2"/>
<evidence type="ECO:0000256" key="1">
    <source>
        <dbReference type="ARBA" id="ARBA00007689"/>
    </source>
</evidence>
<dbReference type="AlphaFoldDB" id="A0A2P7RPR0"/>
<proteinExistence type="inferred from homology"/>
<organism evidence="3 4">
    <name type="scientific">Kumtagia ephedrae</name>
    <dbReference type="NCBI Taxonomy" id="2116701"/>
    <lineage>
        <taxon>Bacteria</taxon>
        <taxon>Pseudomonadati</taxon>
        <taxon>Pseudomonadota</taxon>
        <taxon>Alphaproteobacteria</taxon>
        <taxon>Hyphomicrobiales</taxon>
        <taxon>Phyllobacteriaceae</taxon>
        <taxon>Kumtagia</taxon>
    </lineage>
</organism>
<keyword evidence="4" id="KW-1185">Reference proteome</keyword>
<dbReference type="InterPro" id="IPR011008">
    <property type="entry name" value="Dimeric_a/b-barrel"/>
</dbReference>
<evidence type="ECO:0000259" key="2">
    <source>
        <dbReference type="Pfam" id="PF03795"/>
    </source>
</evidence>
<comment type="similarity">
    <text evidence="1">Belongs to the YciI family.</text>
</comment>
<dbReference type="Proteomes" id="UP000241229">
    <property type="component" value="Unassembled WGS sequence"/>
</dbReference>
<protein>
    <recommendedName>
        <fullName evidence="2">YCII-related domain-containing protein</fullName>
    </recommendedName>
</protein>
<evidence type="ECO:0000313" key="4">
    <source>
        <dbReference type="Proteomes" id="UP000241229"/>
    </source>
</evidence>
<comment type="caution">
    <text evidence="3">The sequence shown here is derived from an EMBL/GenBank/DDBJ whole genome shotgun (WGS) entry which is preliminary data.</text>
</comment>
<dbReference type="RefSeq" id="WP_106775258.1">
    <property type="nucleotide sequence ID" value="NZ_PXYK01000038.1"/>
</dbReference>
<dbReference type="EMBL" id="PXYK01000038">
    <property type="protein sequence ID" value="PSJ52180.1"/>
    <property type="molecule type" value="Genomic_DNA"/>
</dbReference>
<evidence type="ECO:0000313" key="3">
    <source>
        <dbReference type="EMBL" id="PSJ52180.1"/>
    </source>
</evidence>